<feature type="region of interest" description="Disordered" evidence="1">
    <location>
        <begin position="1"/>
        <end position="41"/>
    </location>
</feature>
<sequence length="91" mass="10241">MTDERRTSVKKVEGDVGREGDEEDDALRERERPAAAAAAAQVRHRAPQLVASEEKLYRNEIFALLCSMKGLDVSPWEENPPEPFTSNRSTQ</sequence>
<feature type="compositionally biased region" description="Basic and acidic residues" evidence="1">
    <location>
        <begin position="1"/>
        <end position="19"/>
    </location>
</feature>
<protein>
    <submittedName>
        <fullName evidence="2">Uncharacterized protein</fullName>
    </submittedName>
</protein>
<evidence type="ECO:0000313" key="3">
    <source>
        <dbReference type="Proteomes" id="UP001279734"/>
    </source>
</evidence>
<reference evidence="2" key="1">
    <citation type="submission" date="2023-05" db="EMBL/GenBank/DDBJ databases">
        <title>Nepenthes gracilis genome sequencing.</title>
        <authorList>
            <person name="Fukushima K."/>
        </authorList>
    </citation>
    <scope>NUCLEOTIDE SEQUENCE</scope>
    <source>
        <strain evidence="2">SING2019-196</strain>
    </source>
</reference>
<organism evidence="2 3">
    <name type="scientific">Nepenthes gracilis</name>
    <name type="common">Slender pitcher plant</name>
    <dbReference type="NCBI Taxonomy" id="150966"/>
    <lineage>
        <taxon>Eukaryota</taxon>
        <taxon>Viridiplantae</taxon>
        <taxon>Streptophyta</taxon>
        <taxon>Embryophyta</taxon>
        <taxon>Tracheophyta</taxon>
        <taxon>Spermatophyta</taxon>
        <taxon>Magnoliopsida</taxon>
        <taxon>eudicotyledons</taxon>
        <taxon>Gunneridae</taxon>
        <taxon>Pentapetalae</taxon>
        <taxon>Caryophyllales</taxon>
        <taxon>Nepenthaceae</taxon>
        <taxon>Nepenthes</taxon>
    </lineage>
</organism>
<keyword evidence="3" id="KW-1185">Reference proteome</keyword>
<dbReference type="AlphaFoldDB" id="A0AAD3SJ77"/>
<dbReference type="Proteomes" id="UP001279734">
    <property type="component" value="Unassembled WGS sequence"/>
</dbReference>
<gene>
    <name evidence="2" type="ORF">Nepgr_013282</name>
</gene>
<comment type="caution">
    <text evidence="2">The sequence shown here is derived from an EMBL/GenBank/DDBJ whole genome shotgun (WGS) entry which is preliminary data.</text>
</comment>
<proteinExistence type="predicted"/>
<dbReference type="EMBL" id="BSYO01000011">
    <property type="protein sequence ID" value="GMH11441.1"/>
    <property type="molecule type" value="Genomic_DNA"/>
</dbReference>
<feature type="region of interest" description="Disordered" evidence="1">
    <location>
        <begin position="72"/>
        <end position="91"/>
    </location>
</feature>
<evidence type="ECO:0000313" key="2">
    <source>
        <dbReference type="EMBL" id="GMH11441.1"/>
    </source>
</evidence>
<accession>A0AAD3SJ77</accession>
<name>A0AAD3SJ77_NEPGR</name>
<evidence type="ECO:0000256" key="1">
    <source>
        <dbReference type="SAM" id="MobiDB-lite"/>
    </source>
</evidence>